<reference evidence="1 2" key="1">
    <citation type="submission" date="2015-10" db="EMBL/GenBank/DDBJ databases">
        <title>Genome analyses suggest a sexual origin of heterokaryosis in a supposedly ancient asexual fungus.</title>
        <authorList>
            <person name="Ropars J."/>
            <person name="Sedzielewska K."/>
            <person name="Noel J."/>
            <person name="Charron P."/>
            <person name="Farinelli L."/>
            <person name="Marton T."/>
            <person name="Kruger M."/>
            <person name="Pelin A."/>
            <person name="Brachmann A."/>
            <person name="Corradi N."/>
        </authorList>
    </citation>
    <scope>NUCLEOTIDE SEQUENCE [LARGE SCALE GENOMIC DNA]</scope>
    <source>
        <strain evidence="1 2">A4</strain>
    </source>
</reference>
<name>A0A2I1G883_9GLOM</name>
<accession>A0A2I1G883</accession>
<gene>
    <name evidence="1" type="ORF">RhiirA4_456741</name>
</gene>
<dbReference type="Proteomes" id="UP000234323">
    <property type="component" value="Unassembled WGS sequence"/>
</dbReference>
<keyword evidence="2" id="KW-1185">Reference proteome</keyword>
<dbReference type="InterPro" id="IPR029044">
    <property type="entry name" value="Nucleotide-diphossugar_trans"/>
</dbReference>
<comment type="caution">
    <text evidence="1">The sequence shown here is derived from an EMBL/GenBank/DDBJ whole genome shotgun (WGS) entry which is preliminary data.</text>
</comment>
<sequence>MHQHDPFEHCPIEKDVNEEEKCHCNPEKAFDFTWVLVYHLGFHFNQKTLLI</sequence>
<proteinExistence type="predicted"/>
<dbReference type="AlphaFoldDB" id="A0A2I1G883"/>
<dbReference type="EMBL" id="LLXI01000222">
    <property type="protein sequence ID" value="PKY42853.1"/>
    <property type="molecule type" value="Genomic_DNA"/>
</dbReference>
<dbReference type="Gene3D" id="3.90.550.10">
    <property type="entry name" value="Spore Coat Polysaccharide Biosynthesis Protein SpsA, Chain A"/>
    <property type="match status" value="1"/>
</dbReference>
<evidence type="ECO:0000313" key="1">
    <source>
        <dbReference type="EMBL" id="PKY42853.1"/>
    </source>
</evidence>
<organism evidence="1 2">
    <name type="scientific">Rhizophagus irregularis</name>
    <dbReference type="NCBI Taxonomy" id="588596"/>
    <lineage>
        <taxon>Eukaryota</taxon>
        <taxon>Fungi</taxon>
        <taxon>Fungi incertae sedis</taxon>
        <taxon>Mucoromycota</taxon>
        <taxon>Glomeromycotina</taxon>
        <taxon>Glomeromycetes</taxon>
        <taxon>Glomerales</taxon>
        <taxon>Glomeraceae</taxon>
        <taxon>Rhizophagus</taxon>
    </lineage>
</organism>
<protein>
    <submittedName>
        <fullName evidence="1">Uncharacterized protein</fullName>
    </submittedName>
</protein>
<evidence type="ECO:0000313" key="2">
    <source>
        <dbReference type="Proteomes" id="UP000234323"/>
    </source>
</evidence>